<evidence type="ECO:0000256" key="1">
    <source>
        <dbReference type="ARBA" id="ARBA00004429"/>
    </source>
</evidence>
<feature type="domain" description="Prepilin type IV endopeptidase peptidase" evidence="11">
    <location>
        <begin position="112"/>
        <end position="220"/>
    </location>
</feature>
<dbReference type="GO" id="GO:0005886">
    <property type="term" value="C:plasma membrane"/>
    <property type="evidence" value="ECO:0007669"/>
    <property type="project" value="UniProtKB-SubCell"/>
</dbReference>
<keyword evidence="9 13" id="KW-0489">Methyltransferase</keyword>
<keyword evidence="9 13" id="KW-0808">Transferase</keyword>
<evidence type="ECO:0000259" key="11">
    <source>
        <dbReference type="Pfam" id="PF01478"/>
    </source>
</evidence>
<dbReference type="Proteomes" id="UP000199206">
    <property type="component" value="Unassembled WGS sequence"/>
</dbReference>
<keyword evidence="7 10" id="KW-0472">Membrane</keyword>
<evidence type="ECO:0000256" key="9">
    <source>
        <dbReference type="RuleBase" id="RU003794"/>
    </source>
</evidence>
<comment type="subcellular location">
    <subcellularLocation>
        <location evidence="1">Cell inner membrane</location>
        <topology evidence="1">Multi-pass membrane protein</topology>
    </subcellularLocation>
    <subcellularLocation>
        <location evidence="9">Cell membrane</location>
        <topology evidence="9">Multi-pass membrane protein</topology>
    </subcellularLocation>
</comment>
<evidence type="ECO:0000256" key="6">
    <source>
        <dbReference type="ARBA" id="ARBA00022989"/>
    </source>
</evidence>
<dbReference type="InterPro" id="IPR010627">
    <property type="entry name" value="Prepilin_pept_A24_N"/>
</dbReference>
<keyword evidence="4" id="KW-0997">Cell inner membrane</keyword>
<feature type="transmembrane region" description="Helical" evidence="10">
    <location>
        <begin position="105"/>
        <end position="128"/>
    </location>
</feature>
<keyword evidence="14" id="KW-1185">Reference proteome</keyword>
<dbReference type="OrthoDB" id="9789291at2"/>
<dbReference type="InterPro" id="IPR014032">
    <property type="entry name" value="Peptidase_A24A_bac"/>
</dbReference>
<feature type="transmembrane region" description="Helical" evidence="10">
    <location>
        <begin position="195"/>
        <end position="222"/>
    </location>
</feature>
<comment type="function">
    <text evidence="9">Plays an essential role in type IV pili and type II pseudopili formation by proteolytically removing the leader sequence from substrate proteins and subsequently monomethylating the alpha-amino group of the newly exposed N-terminal phenylalanine.</text>
</comment>
<keyword evidence="9" id="KW-0378">Hydrolase</keyword>
<reference evidence="14" key="1">
    <citation type="submission" date="2016-10" db="EMBL/GenBank/DDBJ databases">
        <authorList>
            <person name="Varghese N."/>
            <person name="Submissions S."/>
        </authorList>
    </citation>
    <scope>NUCLEOTIDE SEQUENCE [LARGE SCALE GENOMIC DNA]</scope>
    <source>
        <strain evidence="14">S6-262</strain>
    </source>
</reference>
<proteinExistence type="inferred from homology"/>
<evidence type="ECO:0000256" key="4">
    <source>
        <dbReference type="ARBA" id="ARBA00022519"/>
    </source>
</evidence>
<dbReference type="Pfam" id="PF06750">
    <property type="entry name" value="A24_N_bact"/>
    <property type="match status" value="1"/>
</dbReference>
<evidence type="ECO:0000313" key="14">
    <source>
        <dbReference type="Proteomes" id="UP000199206"/>
    </source>
</evidence>
<dbReference type="Gene3D" id="1.20.120.1220">
    <property type="match status" value="1"/>
</dbReference>
<evidence type="ECO:0000256" key="5">
    <source>
        <dbReference type="ARBA" id="ARBA00022692"/>
    </source>
</evidence>
<sequence>MHPLDLSGSTALWMVMLSIGGAIIGSFVAALTIRWPEGRSVMLGRSSCDHCGHVLRARDLVPLLSWLVLSGRCRDCGGVIDRRHVTIEVAATAIGLVAGMVSPDLAGLAGAVFGWMLLALACLDLAALWLPDRLTVLLAVTGPVAGVFGLAPTLEDRLIGGVAGFLVLWSVGWAYRRLRGREGLGGGDPKLLAGIGLWLGWRLLPGVLLIGSALGLGVAIGLSAKGRAVGRDTPLPFGAFLAAAAYIMWVATTWVRLFAA</sequence>
<gene>
    <name evidence="13" type="ORF">SAMN05192583_2312</name>
</gene>
<evidence type="ECO:0000256" key="2">
    <source>
        <dbReference type="ARBA" id="ARBA00005801"/>
    </source>
</evidence>
<feature type="transmembrane region" description="Helical" evidence="10">
    <location>
        <begin position="134"/>
        <end position="151"/>
    </location>
</feature>
<accession>A0A1H8EUU2</accession>
<dbReference type="InterPro" id="IPR050882">
    <property type="entry name" value="Prepilin_peptidase/N-MTase"/>
</dbReference>
<keyword evidence="9" id="KW-0645">Protease</keyword>
<feature type="transmembrane region" description="Helical" evidence="10">
    <location>
        <begin position="12"/>
        <end position="33"/>
    </location>
</feature>
<dbReference type="STRING" id="1166340.SAMN05192583_2312"/>
<feature type="domain" description="Prepilin peptidase A24 N-terminal" evidence="12">
    <location>
        <begin position="20"/>
        <end position="97"/>
    </location>
</feature>
<dbReference type="Pfam" id="PF01478">
    <property type="entry name" value="Peptidase_A24"/>
    <property type="match status" value="1"/>
</dbReference>
<dbReference type="AlphaFoldDB" id="A0A1H8EUU2"/>
<keyword evidence="3" id="KW-1003">Cell membrane</keyword>
<dbReference type="InterPro" id="IPR000045">
    <property type="entry name" value="Prepilin_IV_endopep_pep"/>
</dbReference>
<dbReference type="PANTHER" id="PTHR30487:SF0">
    <property type="entry name" value="PREPILIN LEADER PEPTIDASE_N-METHYLTRANSFERASE-RELATED"/>
    <property type="match status" value="1"/>
</dbReference>
<protein>
    <recommendedName>
        <fullName evidence="9">Prepilin leader peptidase/N-methyltransferase</fullName>
        <ecNumber evidence="9">2.1.1.-</ecNumber>
        <ecNumber evidence="9">3.4.23.43</ecNumber>
    </recommendedName>
</protein>
<dbReference type="EC" id="3.4.23.43" evidence="9"/>
<evidence type="ECO:0000256" key="7">
    <source>
        <dbReference type="ARBA" id="ARBA00023136"/>
    </source>
</evidence>
<dbReference type="GO" id="GO:0032259">
    <property type="term" value="P:methylation"/>
    <property type="evidence" value="ECO:0007669"/>
    <property type="project" value="UniProtKB-KW"/>
</dbReference>
<dbReference type="EMBL" id="FOCF01000005">
    <property type="protein sequence ID" value="SEN23146.1"/>
    <property type="molecule type" value="Genomic_DNA"/>
</dbReference>
<keyword evidence="5 9" id="KW-0812">Transmembrane</keyword>
<dbReference type="PRINTS" id="PR00864">
    <property type="entry name" value="PREPILNPTASE"/>
</dbReference>
<keyword evidence="6 10" id="KW-1133">Transmembrane helix</keyword>
<evidence type="ECO:0000256" key="8">
    <source>
        <dbReference type="RuleBase" id="RU003793"/>
    </source>
</evidence>
<evidence type="ECO:0000313" key="13">
    <source>
        <dbReference type="EMBL" id="SEN23146.1"/>
    </source>
</evidence>
<dbReference type="GO" id="GO:0004190">
    <property type="term" value="F:aspartic-type endopeptidase activity"/>
    <property type="evidence" value="ECO:0007669"/>
    <property type="project" value="UniProtKB-EC"/>
</dbReference>
<feature type="transmembrane region" description="Helical" evidence="10">
    <location>
        <begin position="158"/>
        <end position="175"/>
    </location>
</feature>
<evidence type="ECO:0000256" key="10">
    <source>
        <dbReference type="SAM" id="Phobius"/>
    </source>
</evidence>
<name>A0A1H8EUU2_9SPHN</name>
<dbReference type="RefSeq" id="WP_093665850.1">
    <property type="nucleotide sequence ID" value="NZ_FOCF01000005.1"/>
</dbReference>
<dbReference type="GO" id="GO:0008168">
    <property type="term" value="F:methyltransferase activity"/>
    <property type="evidence" value="ECO:0007669"/>
    <property type="project" value="UniProtKB-KW"/>
</dbReference>
<feature type="transmembrane region" description="Helical" evidence="10">
    <location>
        <begin position="234"/>
        <end position="255"/>
    </location>
</feature>
<organism evidence="13 14">
    <name type="scientific">Sphingomonas gellani</name>
    <dbReference type="NCBI Taxonomy" id="1166340"/>
    <lineage>
        <taxon>Bacteria</taxon>
        <taxon>Pseudomonadati</taxon>
        <taxon>Pseudomonadota</taxon>
        <taxon>Alphaproteobacteria</taxon>
        <taxon>Sphingomonadales</taxon>
        <taxon>Sphingomonadaceae</taxon>
        <taxon>Sphingomonas</taxon>
    </lineage>
</organism>
<dbReference type="PANTHER" id="PTHR30487">
    <property type="entry name" value="TYPE 4 PREPILIN-LIKE PROTEINS LEADER PEPTIDE-PROCESSING ENZYME"/>
    <property type="match status" value="1"/>
</dbReference>
<keyword evidence="9" id="KW-0511">Multifunctional enzyme</keyword>
<comment type="similarity">
    <text evidence="2 8">Belongs to the peptidase A24 family.</text>
</comment>
<dbReference type="EC" id="2.1.1.-" evidence="9"/>
<evidence type="ECO:0000256" key="3">
    <source>
        <dbReference type="ARBA" id="ARBA00022475"/>
    </source>
</evidence>
<evidence type="ECO:0000259" key="12">
    <source>
        <dbReference type="Pfam" id="PF06750"/>
    </source>
</evidence>
<comment type="catalytic activity">
    <reaction evidence="9">
        <text>Typically cleaves a -Gly-|-Phe- bond to release an N-terminal, basic peptide of 5-8 residues from type IV prepilin, and then N-methylates the new N-terminal amino group, the methyl donor being S-adenosyl-L-methionine.</text>
        <dbReference type="EC" id="3.4.23.43"/>
    </reaction>
</comment>
<dbReference type="GO" id="GO:0006465">
    <property type="term" value="P:signal peptide processing"/>
    <property type="evidence" value="ECO:0007669"/>
    <property type="project" value="TreeGrafter"/>
</dbReference>